<evidence type="ECO:0000313" key="2">
    <source>
        <dbReference type="Proteomes" id="UP000533953"/>
    </source>
</evidence>
<dbReference type="PANTHER" id="PTHR32011:SF2">
    <property type="entry name" value="OS08G0472400 PROTEIN"/>
    <property type="match status" value="1"/>
</dbReference>
<evidence type="ECO:0000313" key="1">
    <source>
        <dbReference type="EMBL" id="MBC1490705.1"/>
    </source>
</evidence>
<dbReference type="EMBL" id="JAASTX010000002">
    <property type="protein sequence ID" value="MBC1490705.1"/>
    <property type="molecule type" value="Genomic_DNA"/>
</dbReference>
<organism evidence="1 2">
    <name type="scientific">Listeria booriae</name>
    <dbReference type="NCBI Taxonomy" id="1552123"/>
    <lineage>
        <taxon>Bacteria</taxon>
        <taxon>Bacillati</taxon>
        <taxon>Bacillota</taxon>
        <taxon>Bacilli</taxon>
        <taxon>Bacillales</taxon>
        <taxon>Listeriaceae</taxon>
        <taxon>Listeria</taxon>
    </lineage>
</organism>
<accession>A0A7X0XAM7</accession>
<name>A0A7X0XAM7_9LIST</name>
<gene>
    <name evidence="1" type="ORF">HCI99_02585</name>
</gene>
<comment type="caution">
    <text evidence="1">The sequence shown here is derived from an EMBL/GenBank/DDBJ whole genome shotgun (WGS) entry which is preliminary data.</text>
</comment>
<dbReference type="PANTHER" id="PTHR32011">
    <property type="entry name" value="OS08G0472400 PROTEIN"/>
    <property type="match status" value="1"/>
</dbReference>
<dbReference type="AlphaFoldDB" id="A0A7X0XAM7"/>
<sequence length="185" mass="22133">MLSIEPIIAILKKKKVKLAPGLMEDEIRKCEEIFDIKFPPALKNLLKEVLPISKEFINWRDYSKRNVLRIKKRLDWPWEGIAFDIEENDFWVQSWGVKPDLVTERIRVAKEKYDVAPKLVPIYSHRYIPEGSEQVLSVYQTDIIFYGTTLLEYFQMELDWKPYERMDFENIKAIPFWTEIMDANN</sequence>
<protein>
    <submittedName>
        <fullName evidence="1">SMI1/KNR4 family protein</fullName>
    </submittedName>
</protein>
<proteinExistence type="predicted"/>
<dbReference type="Proteomes" id="UP000533953">
    <property type="component" value="Unassembled WGS sequence"/>
</dbReference>
<dbReference type="RefSeq" id="WP_185402549.1">
    <property type="nucleotide sequence ID" value="NZ_JAARQY010000015.1"/>
</dbReference>
<reference evidence="1 2" key="1">
    <citation type="submission" date="2020-03" db="EMBL/GenBank/DDBJ databases">
        <title>Soil Listeria distribution.</title>
        <authorList>
            <person name="Liao J."/>
            <person name="Wiedmann M."/>
        </authorList>
    </citation>
    <scope>NUCLEOTIDE SEQUENCE [LARGE SCALE GENOMIC DNA]</scope>
    <source>
        <strain evidence="1 2">FSL L7-1547</strain>
    </source>
</reference>